<sequence length="124" mass="14655">KNVKIRYIEPTKKLLVIKAEEYISTYGMGCEPSTMIVSLKLYDVENISKNWSKNNIKVYAEDIKSLNDKMLIYSKEFRLDSNFDVLNSMFINNNNYEFNLSSNRDVNNFFKEVIKDLEKVMKFP</sequence>
<organism evidence="1 2">
    <name type="scientific">Arcobacter lacus</name>
    <dbReference type="NCBI Taxonomy" id="1912876"/>
    <lineage>
        <taxon>Bacteria</taxon>
        <taxon>Pseudomonadati</taxon>
        <taxon>Campylobacterota</taxon>
        <taxon>Epsilonproteobacteria</taxon>
        <taxon>Campylobacterales</taxon>
        <taxon>Arcobacteraceae</taxon>
        <taxon>Arcobacter</taxon>
    </lineage>
</organism>
<accession>A0ABX5JJ32</accession>
<evidence type="ECO:0000313" key="2">
    <source>
        <dbReference type="Proteomes" id="UP000251311"/>
    </source>
</evidence>
<keyword evidence="2" id="KW-1185">Reference proteome</keyword>
<feature type="non-terminal residue" evidence="1">
    <location>
        <position position="1"/>
    </location>
</feature>
<protein>
    <submittedName>
        <fullName evidence="1">Uncharacterized protein</fullName>
    </submittedName>
</protein>
<gene>
    <name evidence="1" type="ORF">B0175_02335</name>
</gene>
<reference evidence="1 2" key="1">
    <citation type="submission" date="2017-02" db="EMBL/GenBank/DDBJ databases">
        <title>Arcobacter lacus sp. nov., a new species isolated from reclaimed water.</title>
        <authorList>
            <person name="Figueras M.J."/>
            <person name="Perez-Cataluna A."/>
            <person name="Salas-Masso N."/>
        </authorList>
    </citation>
    <scope>NUCLEOTIDE SEQUENCE [LARGE SCALE GENOMIC DNA]</scope>
    <source>
        <strain evidence="1 2">RW43-9</strain>
    </source>
</reference>
<dbReference type="Proteomes" id="UP000251311">
    <property type="component" value="Unassembled WGS sequence"/>
</dbReference>
<comment type="caution">
    <text evidence="1">The sequence shown here is derived from an EMBL/GenBank/DDBJ whole genome shotgun (WGS) entry which is preliminary data.</text>
</comment>
<dbReference type="EMBL" id="MUXF01000002">
    <property type="protein sequence ID" value="PUE67399.1"/>
    <property type="molecule type" value="Genomic_DNA"/>
</dbReference>
<proteinExistence type="predicted"/>
<dbReference type="RefSeq" id="WP_210004233.1">
    <property type="nucleotide sequence ID" value="NZ_MUXF01000002.1"/>
</dbReference>
<evidence type="ECO:0000313" key="1">
    <source>
        <dbReference type="EMBL" id="PUE67399.1"/>
    </source>
</evidence>
<name>A0ABX5JJ32_9BACT</name>